<reference evidence="1" key="1">
    <citation type="submission" date="2020-11" db="EMBL/GenBank/DDBJ databases">
        <authorList>
            <person name="Davenport K.M."/>
            <person name="Bickhart D.M."/>
            <person name="Smith T.P.L."/>
            <person name="Murdoch B.M."/>
            <person name="Rosen B.D."/>
        </authorList>
    </citation>
    <scope>NUCLEOTIDE SEQUENCE [LARGE SCALE GENOMIC DNA]</scope>
    <source>
        <strain evidence="1">OAR_USU_Benz2616</strain>
    </source>
</reference>
<organism evidence="1">
    <name type="scientific">Ovis aries</name>
    <name type="common">Sheep</name>
    <dbReference type="NCBI Taxonomy" id="9940"/>
    <lineage>
        <taxon>Eukaryota</taxon>
        <taxon>Metazoa</taxon>
        <taxon>Chordata</taxon>
        <taxon>Craniata</taxon>
        <taxon>Vertebrata</taxon>
        <taxon>Euteleostomi</taxon>
        <taxon>Mammalia</taxon>
        <taxon>Eutheria</taxon>
        <taxon>Laurasiatheria</taxon>
        <taxon>Artiodactyla</taxon>
        <taxon>Ruminantia</taxon>
        <taxon>Pecora</taxon>
        <taxon>Bovidae</taxon>
        <taxon>Caprinae</taxon>
        <taxon>Ovis</taxon>
    </lineage>
</organism>
<reference evidence="1" key="3">
    <citation type="submission" date="2025-09" db="UniProtKB">
        <authorList>
            <consortium name="Ensembl"/>
        </authorList>
    </citation>
    <scope>IDENTIFICATION</scope>
</reference>
<protein>
    <submittedName>
        <fullName evidence="1">Rho GTPase activating protein 22</fullName>
    </submittedName>
</protein>
<proteinExistence type="predicted"/>
<name>A0AC11CR71_SHEEP</name>
<gene>
    <name evidence="1" type="primary">ARHGAP22</name>
</gene>
<accession>A0AC11CR71</accession>
<sequence length="546" mass="59430">MGLCCCKDWRGHLRAPKGGAGEREKVPANPEALLLMASSQRDMEDWVQAIRRVIWAPFGRGVFGQRLEDTVHHERKSGPRLAPLLVEQCVDFIRERGLTEEGLFRMPGQANLVRDLQDSFDCGEKPLFDRFLDEVQSHSDVNKMSVQNLATVFGPNILRPQIEDPVAIMEGTSLVQQLMTVLIRKHSQLFTPRTTEGPASPRGGPPCTVGWGSEEVPRDDQAEPGSPSGPCLPSHRTSSLDGAAVAALSRTSPTGLGSRGSPAATSPGKKVQTLPNWRSSFRQSGSRSGSPKVGTSSLEVPIISGGNWLMNGLSSLRGHRRASSGDRLKDSGSEQRLSTYDNVPPQSSFPSTPSVASLPWSGVSSCEASARGSVSSCTACRASDSSACSSLHIEGALEPSPVLSSSEERRSLDLDHGLDGVGACISSSEPSDPGSPAQDHARRTEVLQGLVTELRAELCRQRTEYETSVKRLEEGSADLRKRMSRLEEELDQEKKKYTMLEIKLRNSERAREDAEKRNQLLQREMEEFFSTLGSLTVGMKGARALK</sequence>
<dbReference type="Ensembl" id="ENSOART00020041600.2">
    <property type="protein sequence ID" value="ENSOARP00020034548.2"/>
    <property type="gene ID" value="ENSOARG00020026437.2"/>
</dbReference>
<evidence type="ECO:0000313" key="1">
    <source>
        <dbReference type="Ensembl" id="ENSOARP00020034548.2"/>
    </source>
</evidence>
<reference evidence="1" key="2">
    <citation type="submission" date="2025-08" db="UniProtKB">
        <authorList>
            <consortium name="Ensembl"/>
        </authorList>
    </citation>
    <scope>IDENTIFICATION</scope>
</reference>